<protein>
    <submittedName>
        <fullName evidence="3">Uncharacterized protein</fullName>
    </submittedName>
</protein>
<keyword evidence="1" id="KW-0560">Oxidoreductase</keyword>
<organism evidence="3 4">
    <name type="scientific">Lichtheimia ornata</name>
    <dbReference type="NCBI Taxonomy" id="688661"/>
    <lineage>
        <taxon>Eukaryota</taxon>
        <taxon>Fungi</taxon>
        <taxon>Fungi incertae sedis</taxon>
        <taxon>Mucoromycota</taxon>
        <taxon>Mucoromycotina</taxon>
        <taxon>Mucoromycetes</taxon>
        <taxon>Mucorales</taxon>
        <taxon>Lichtheimiaceae</taxon>
        <taxon>Lichtheimia</taxon>
    </lineage>
</organism>
<dbReference type="AlphaFoldDB" id="A0AAD7XYH8"/>
<dbReference type="GO" id="GO:0016491">
    <property type="term" value="F:oxidoreductase activity"/>
    <property type="evidence" value="ECO:0007669"/>
    <property type="project" value="UniProtKB-KW"/>
</dbReference>
<dbReference type="PANTHER" id="PTHR35870:SF1">
    <property type="entry name" value="PROTEIN, PUTATIVE (AFU_ORTHOLOGUE AFUA_5G03330)-RELATED"/>
    <property type="match status" value="1"/>
</dbReference>
<keyword evidence="4" id="KW-1185">Reference proteome</keyword>
<comment type="caution">
    <text evidence="3">The sequence shown here is derived from an EMBL/GenBank/DDBJ whole genome shotgun (WGS) entry which is preliminary data.</text>
</comment>
<evidence type="ECO:0000256" key="1">
    <source>
        <dbReference type="ARBA" id="ARBA00023002"/>
    </source>
</evidence>
<proteinExistence type="predicted"/>
<dbReference type="EMBL" id="JARTCD010000006">
    <property type="protein sequence ID" value="KAJ8661849.1"/>
    <property type="molecule type" value="Genomic_DNA"/>
</dbReference>
<accession>A0AAD7XYH8</accession>
<evidence type="ECO:0000256" key="2">
    <source>
        <dbReference type="SAM" id="MobiDB-lite"/>
    </source>
</evidence>
<feature type="compositionally biased region" description="Polar residues" evidence="2">
    <location>
        <begin position="1"/>
        <end position="29"/>
    </location>
</feature>
<feature type="region of interest" description="Disordered" evidence="2">
    <location>
        <begin position="1"/>
        <end position="41"/>
    </location>
</feature>
<sequence length="424" mass="47885">MTSTGFLSLQQQESPAQTLSYTPCQPYNNDNDEDGGGMHDNNNRKLLVDLVRDHHSLYFMEHRDRPNVVARVLVTLHELGASNDQLARVYDQLYAELTPLRMAPIQIDENNWQEYLGNPIYYGNYLDFFDKQLETHGMEGVVERYLYDSVLLYSVGSQLQPLVHLAFGIEQRLPLVVTQGLAYLASTFLDVSELTTIHNDNNDDTNATFWNDEQLLFDLVGADRRFGGKIDGSNTFHSAVKVLLKSKSDLLKTYLFEWTKRNRHQTLQQRLDELVAMSVRLITYSSHQQRVGAIELDWFLGGGQLLSSALAIQTLINHAPSHVNIMMPLVNLQFLATLCTYIVQGRPRDMGASASLFSSTTSFTWEQCVATIVESADPKAILTLQALKKAQDQHPADTHLYLQTANFLAHFAQNGTWVKGGIGW</sequence>
<reference evidence="3 4" key="1">
    <citation type="submission" date="2023-03" db="EMBL/GenBank/DDBJ databases">
        <title>Genome sequence of Lichtheimia ornata CBS 291.66.</title>
        <authorList>
            <person name="Mohabir J.T."/>
            <person name="Shea T.P."/>
            <person name="Kurbessoian T."/>
            <person name="Berby B."/>
            <person name="Fontaine J."/>
            <person name="Livny J."/>
            <person name="Gnirke A."/>
            <person name="Stajich J.E."/>
            <person name="Cuomo C.A."/>
        </authorList>
    </citation>
    <scope>NUCLEOTIDE SEQUENCE [LARGE SCALE GENOMIC DNA]</scope>
    <source>
        <strain evidence="3">CBS 291.66</strain>
    </source>
</reference>
<dbReference type="RefSeq" id="XP_058346762.1">
    <property type="nucleotide sequence ID" value="XM_058482264.1"/>
</dbReference>
<evidence type="ECO:0000313" key="4">
    <source>
        <dbReference type="Proteomes" id="UP001234581"/>
    </source>
</evidence>
<dbReference type="GeneID" id="83209595"/>
<dbReference type="Pfam" id="PF14027">
    <property type="entry name" value="Questin_oxidase"/>
    <property type="match status" value="1"/>
</dbReference>
<gene>
    <name evidence="3" type="ORF">O0I10_002177</name>
</gene>
<evidence type="ECO:0000313" key="3">
    <source>
        <dbReference type="EMBL" id="KAJ8661849.1"/>
    </source>
</evidence>
<dbReference type="PANTHER" id="PTHR35870">
    <property type="entry name" value="PROTEIN, PUTATIVE (AFU_ORTHOLOGUE AFUA_5G03330)-RELATED"/>
    <property type="match status" value="1"/>
</dbReference>
<dbReference type="Proteomes" id="UP001234581">
    <property type="component" value="Unassembled WGS sequence"/>
</dbReference>
<name>A0AAD7XYH8_9FUNG</name>
<dbReference type="InterPro" id="IPR025337">
    <property type="entry name" value="Questin_oxidase-like"/>
</dbReference>